<protein>
    <submittedName>
        <fullName evidence="6">Brain-enriched guanylate kinase-associated protein</fullName>
    </submittedName>
</protein>
<accession>A0A091MYQ6</accession>
<proteinExistence type="predicted"/>
<dbReference type="PANTHER" id="PTHR28664">
    <property type="entry name" value="TIGHT JUNCTION-ASSOCIATED PROTEIN 1"/>
    <property type="match status" value="1"/>
</dbReference>
<evidence type="ECO:0000313" key="6">
    <source>
        <dbReference type="EMBL" id="KFP81719.1"/>
    </source>
</evidence>
<feature type="non-terminal residue" evidence="6">
    <location>
        <position position="628"/>
    </location>
</feature>
<feature type="compositionally biased region" description="Low complexity" evidence="5">
    <location>
        <begin position="219"/>
        <end position="233"/>
    </location>
</feature>
<feature type="compositionally biased region" description="Polar residues" evidence="5">
    <location>
        <begin position="567"/>
        <end position="611"/>
    </location>
</feature>
<evidence type="ECO:0000256" key="3">
    <source>
        <dbReference type="ARBA" id="ARBA00023136"/>
    </source>
</evidence>
<evidence type="ECO:0000313" key="7">
    <source>
        <dbReference type="Proteomes" id="UP000053537"/>
    </source>
</evidence>
<sequence length="628" mass="71555">RVRNSWVPTCLWQPRILQGRLAKSSPTLWDSTLQEQKGELRKRLSYTTHKLEMLETEFDSTRQYLEIELRRAQEELEKVTEKLRRIQNNYLALQRINQDLEDKLYRMGQHYEEEKRALSHEIIALNNHLIEAKVTIDKLSEDNELYRKDCNLAAQLLQCSKNYDRAHKLSELPSDFQERVSIHLEKHGCSLSVPLCHTSYADTIPTCVIAKVLEKPDPNSLSSRLSSPSTRDLNFQDSAGKVGQTPQYKTDIYCSDTALYCPEERRRERRQSVDTQVKDVGFLRSQNSTDSTVEEDGFHSSFSHEAFPEYITSLPTSSSYSSFSVTSEEKENAQANTLTASQQAIYMSNRDELFERKSPAGYEHQGSPRFAKPKQAQHMELADDNENSPTFTRTLPPYANEPFHFSAITPQQALANQKMRNECRSTHLSEEDLPGRWRQLSVEDIGAYSYRNAGRLSPCSFSEQYYSSPIKKGDSRTSPIYASYKADSCSEGDDICQSRLVDSCFLRTDSGLNIDISTSCKQDKLPTYKTKEPRDQKNERITVQLCGSKNIENSPVLKREYVDVSPNSSAESLNQSSVEASEIHQSSMDQGSHSGIHSKQQQFQRTGSTGLSRKDSLTKAQLYGTLLN</sequence>
<dbReference type="GO" id="GO:0016020">
    <property type="term" value="C:membrane"/>
    <property type="evidence" value="ECO:0007669"/>
    <property type="project" value="UniProtKB-SubCell"/>
</dbReference>
<evidence type="ECO:0000256" key="4">
    <source>
        <dbReference type="SAM" id="Coils"/>
    </source>
</evidence>
<feature type="coiled-coil region" evidence="4">
    <location>
        <begin position="62"/>
        <end position="103"/>
    </location>
</feature>
<gene>
    <name evidence="6" type="ORF">N310_01889</name>
</gene>
<dbReference type="EMBL" id="KK838741">
    <property type="protein sequence ID" value="KFP81719.1"/>
    <property type="molecule type" value="Genomic_DNA"/>
</dbReference>
<dbReference type="AlphaFoldDB" id="A0A091MYQ6"/>
<comment type="subcellular location">
    <subcellularLocation>
        <location evidence="1">Membrane</location>
        <topology evidence="1">Peripheral membrane protein</topology>
    </subcellularLocation>
</comment>
<organism evidence="6 7">
    <name type="scientific">Acanthisitta chloris</name>
    <name type="common">rifleman</name>
    <dbReference type="NCBI Taxonomy" id="57068"/>
    <lineage>
        <taxon>Eukaryota</taxon>
        <taxon>Metazoa</taxon>
        <taxon>Chordata</taxon>
        <taxon>Craniata</taxon>
        <taxon>Vertebrata</taxon>
        <taxon>Euteleostomi</taxon>
        <taxon>Archelosauria</taxon>
        <taxon>Archosauria</taxon>
        <taxon>Dinosauria</taxon>
        <taxon>Saurischia</taxon>
        <taxon>Theropoda</taxon>
        <taxon>Coelurosauria</taxon>
        <taxon>Aves</taxon>
        <taxon>Neognathae</taxon>
        <taxon>Neoaves</taxon>
        <taxon>Telluraves</taxon>
        <taxon>Australaves</taxon>
        <taxon>Passeriformes</taxon>
        <taxon>Acanthisittidae</taxon>
        <taxon>Acanthisitta</taxon>
    </lineage>
</organism>
<evidence type="ECO:0000256" key="1">
    <source>
        <dbReference type="ARBA" id="ARBA00004170"/>
    </source>
</evidence>
<feature type="non-terminal residue" evidence="6">
    <location>
        <position position="1"/>
    </location>
</feature>
<keyword evidence="2" id="KW-0597">Phosphoprotein</keyword>
<dbReference type="GO" id="GO:0016301">
    <property type="term" value="F:kinase activity"/>
    <property type="evidence" value="ECO:0007669"/>
    <property type="project" value="UniProtKB-KW"/>
</dbReference>
<dbReference type="InterPro" id="IPR043441">
    <property type="entry name" value="Tjap1/BEGAIN"/>
</dbReference>
<keyword evidence="6" id="KW-0418">Kinase</keyword>
<feature type="region of interest" description="Disordered" evidence="5">
    <location>
        <begin position="567"/>
        <end position="615"/>
    </location>
</feature>
<keyword evidence="4" id="KW-0175">Coiled coil</keyword>
<feature type="region of interest" description="Disordered" evidence="5">
    <location>
        <begin position="219"/>
        <end position="243"/>
    </location>
</feature>
<keyword evidence="3" id="KW-0472">Membrane</keyword>
<reference evidence="6 7" key="1">
    <citation type="submission" date="2014-04" db="EMBL/GenBank/DDBJ databases">
        <title>Genome evolution of avian class.</title>
        <authorList>
            <person name="Zhang G."/>
            <person name="Li C."/>
        </authorList>
    </citation>
    <scope>NUCLEOTIDE SEQUENCE [LARGE SCALE GENOMIC DNA]</scope>
    <source>
        <strain evidence="6">BGI_N310</strain>
    </source>
</reference>
<name>A0A091MYQ6_9PASS</name>
<evidence type="ECO:0000256" key="5">
    <source>
        <dbReference type="SAM" id="MobiDB-lite"/>
    </source>
</evidence>
<keyword evidence="7" id="KW-1185">Reference proteome</keyword>
<evidence type="ECO:0000256" key="2">
    <source>
        <dbReference type="ARBA" id="ARBA00022553"/>
    </source>
</evidence>
<keyword evidence="6" id="KW-0808">Transferase</keyword>
<dbReference type="Proteomes" id="UP000053537">
    <property type="component" value="Unassembled WGS sequence"/>
</dbReference>
<dbReference type="PANTHER" id="PTHR28664:SF2">
    <property type="entry name" value="BRAIN-ENRICHED GUANYLATE KINASE-ASSOCIATED PROTEIN"/>
    <property type="match status" value="1"/>
</dbReference>
<dbReference type="GO" id="GO:0045202">
    <property type="term" value="C:synapse"/>
    <property type="evidence" value="ECO:0007669"/>
    <property type="project" value="TreeGrafter"/>
</dbReference>